<keyword evidence="1" id="KW-0812">Transmembrane</keyword>
<dbReference type="WBParaSite" id="ACAC_0000079301-mRNA-1">
    <property type="protein sequence ID" value="ACAC_0000079301-mRNA-1"/>
    <property type="gene ID" value="ACAC_0000079301"/>
</dbReference>
<sequence length="383" mass="42779">MVSPALEAMSPTNSLIRRIRRADAISRFRARHDGYAWLFGQIHVKGAVVGGGCNTDVKSIAIPMAHQAFHISTSPVSANCSLMGFMVLSAMHGTWQRGVLASLFRINLAFFLIPLLFCVVTLGAGFLLCCIRSFRMQLHQISESRTDQAVTFLIIDSIRFTFLPCALMWIVYLYYVYGCVLSFLYVYRHSWDWSSLKRDIAATSTTSWSFKGGSVTTERKACDEEVITHHLVTCCLEIGRYPSTDTAFQVLFAVLVFSGIVVTTWSLQKLNISSISFILAVLSVIILALFIVAEIVLHIATVIYICRRYDFKRTMNVQDIDFAVKSEVNDTLTATLPAKLKVSQSARQIMPLCILRLCPAQIALTFPTMTFFKAYSGPTIQIG</sequence>
<feature type="transmembrane region" description="Helical" evidence="1">
    <location>
        <begin position="277"/>
        <end position="305"/>
    </location>
</feature>
<accession>A0A0K0CUB7</accession>
<keyword evidence="1" id="KW-0472">Membrane</keyword>
<organism evidence="2 3">
    <name type="scientific">Angiostrongylus cantonensis</name>
    <name type="common">Rat lungworm</name>
    <dbReference type="NCBI Taxonomy" id="6313"/>
    <lineage>
        <taxon>Eukaryota</taxon>
        <taxon>Metazoa</taxon>
        <taxon>Ecdysozoa</taxon>
        <taxon>Nematoda</taxon>
        <taxon>Chromadorea</taxon>
        <taxon>Rhabditida</taxon>
        <taxon>Rhabditina</taxon>
        <taxon>Rhabditomorpha</taxon>
        <taxon>Strongyloidea</taxon>
        <taxon>Metastrongylidae</taxon>
        <taxon>Angiostrongylus</taxon>
    </lineage>
</organism>
<dbReference type="AlphaFoldDB" id="A0A0K0CUB7"/>
<protein>
    <submittedName>
        <fullName evidence="3">G_PROTEIN_RECEP_F1_2 domain-containing protein</fullName>
    </submittedName>
</protein>
<proteinExistence type="predicted"/>
<feature type="transmembrane region" description="Helical" evidence="1">
    <location>
        <begin position="246"/>
        <end position="265"/>
    </location>
</feature>
<feature type="transmembrane region" description="Helical" evidence="1">
    <location>
        <begin position="108"/>
        <end position="131"/>
    </location>
</feature>
<evidence type="ECO:0000313" key="2">
    <source>
        <dbReference type="Proteomes" id="UP000035642"/>
    </source>
</evidence>
<name>A0A0K0CUB7_ANGCA</name>
<reference evidence="3" key="2">
    <citation type="submission" date="2016-04" db="UniProtKB">
        <authorList>
            <consortium name="WormBaseParasite"/>
        </authorList>
    </citation>
    <scope>IDENTIFICATION</scope>
</reference>
<keyword evidence="2" id="KW-1185">Reference proteome</keyword>
<evidence type="ECO:0000313" key="3">
    <source>
        <dbReference type="WBParaSite" id="ACAC_0000079301-mRNA-1"/>
    </source>
</evidence>
<keyword evidence="1" id="KW-1133">Transmembrane helix</keyword>
<dbReference type="Proteomes" id="UP000035642">
    <property type="component" value="Unassembled WGS sequence"/>
</dbReference>
<evidence type="ECO:0000256" key="1">
    <source>
        <dbReference type="SAM" id="Phobius"/>
    </source>
</evidence>
<feature type="transmembrane region" description="Helical" evidence="1">
    <location>
        <begin position="166"/>
        <end position="187"/>
    </location>
</feature>
<reference evidence="2" key="1">
    <citation type="submission" date="2012-09" db="EMBL/GenBank/DDBJ databases">
        <authorList>
            <person name="Martin A.A."/>
        </authorList>
    </citation>
    <scope>NUCLEOTIDE SEQUENCE</scope>
</reference>